<dbReference type="Gene3D" id="3.30.590.50">
    <property type="match status" value="2"/>
</dbReference>
<evidence type="ECO:0000256" key="9">
    <source>
        <dbReference type="ARBA" id="ARBA00032122"/>
    </source>
</evidence>
<keyword evidence="5 10" id="KW-0317">Glutathione biosynthesis</keyword>
<keyword evidence="6 10" id="KW-0547">Nucleotide-binding</keyword>
<name>A0A813HEP6_POLGL</name>
<evidence type="ECO:0000313" key="12">
    <source>
        <dbReference type="EMBL" id="CAE8636072.1"/>
    </source>
</evidence>
<proteinExistence type="inferred from homology"/>
<dbReference type="EC" id="6.3.2.2" evidence="3 10"/>
<protein>
    <recommendedName>
        <fullName evidence="3 10">Glutamate--cysteine ligase</fullName>
        <ecNumber evidence="3 10">6.3.2.2</ecNumber>
    </recommendedName>
    <alternativeName>
        <fullName evidence="9 10">Gamma-ECS</fullName>
    </alternativeName>
    <alternativeName>
        <fullName evidence="8 10">Gamma-glutamylcysteine synthetase</fullName>
    </alternativeName>
</protein>
<organism evidence="12 13">
    <name type="scientific">Polarella glacialis</name>
    <name type="common">Dinoflagellate</name>
    <dbReference type="NCBI Taxonomy" id="89957"/>
    <lineage>
        <taxon>Eukaryota</taxon>
        <taxon>Sar</taxon>
        <taxon>Alveolata</taxon>
        <taxon>Dinophyceae</taxon>
        <taxon>Suessiales</taxon>
        <taxon>Suessiaceae</taxon>
        <taxon>Polarella</taxon>
    </lineage>
</organism>
<evidence type="ECO:0000256" key="8">
    <source>
        <dbReference type="ARBA" id="ARBA00030585"/>
    </source>
</evidence>
<dbReference type="UniPathway" id="UPA00142">
    <property type="reaction ID" value="UER00209"/>
</dbReference>
<evidence type="ECO:0000256" key="11">
    <source>
        <dbReference type="SAM" id="MobiDB-lite"/>
    </source>
</evidence>
<comment type="similarity">
    <text evidence="2 10">Belongs to the glutamate--cysteine ligase type 3 family.</text>
</comment>
<evidence type="ECO:0000256" key="5">
    <source>
        <dbReference type="ARBA" id="ARBA00022684"/>
    </source>
</evidence>
<keyword evidence="4 10" id="KW-0436">Ligase</keyword>
<feature type="compositionally biased region" description="Low complexity" evidence="11">
    <location>
        <begin position="744"/>
        <end position="755"/>
    </location>
</feature>
<dbReference type="PANTHER" id="PTHR11164">
    <property type="entry name" value="GLUTAMATE CYSTEINE LIGASE"/>
    <property type="match status" value="1"/>
</dbReference>
<dbReference type="SUPFAM" id="SSF55931">
    <property type="entry name" value="Glutamine synthetase/guanido kinase"/>
    <property type="match status" value="1"/>
</dbReference>
<dbReference type="PANTHER" id="PTHR11164:SF0">
    <property type="entry name" value="GLUTAMATE--CYSTEINE LIGASE CATALYTIC SUBUNIT"/>
    <property type="match status" value="1"/>
</dbReference>
<dbReference type="AlphaFoldDB" id="A0A813HEP6"/>
<evidence type="ECO:0000256" key="1">
    <source>
        <dbReference type="ARBA" id="ARBA00005006"/>
    </source>
</evidence>
<evidence type="ECO:0000256" key="4">
    <source>
        <dbReference type="ARBA" id="ARBA00022598"/>
    </source>
</evidence>
<accession>A0A813HEP6</accession>
<comment type="catalytic activity">
    <reaction evidence="10">
        <text>L-cysteine + L-glutamate + ATP = gamma-L-glutamyl-L-cysteine + ADP + phosphate + H(+)</text>
        <dbReference type="Rhea" id="RHEA:13285"/>
        <dbReference type="ChEBI" id="CHEBI:15378"/>
        <dbReference type="ChEBI" id="CHEBI:29985"/>
        <dbReference type="ChEBI" id="CHEBI:30616"/>
        <dbReference type="ChEBI" id="CHEBI:35235"/>
        <dbReference type="ChEBI" id="CHEBI:43474"/>
        <dbReference type="ChEBI" id="CHEBI:58173"/>
        <dbReference type="ChEBI" id="CHEBI:456216"/>
        <dbReference type="EC" id="6.3.2.2"/>
    </reaction>
</comment>
<dbReference type="Pfam" id="PF03074">
    <property type="entry name" value="GCS"/>
    <property type="match status" value="1"/>
</dbReference>
<dbReference type="EMBL" id="CAJNNV010031402">
    <property type="protein sequence ID" value="CAE8636072.1"/>
    <property type="molecule type" value="Genomic_DNA"/>
</dbReference>
<dbReference type="OrthoDB" id="7939818at2759"/>
<sequence length="773" mass="85084">MGFLEEGTPLSWAEAQAHLELAKANGIEQFLIIFRDHEQRRDVEMLWGDEQEYLLVEVGPGPRDVRLLLRADAVLEKLAERAQSSGYDANNPRRNASWQPEMNNYMVEGVTKPPYSGGLDSIADIEASLAFRRRELAKAAAELATVGKDGRHWQLAVWTFAAFPLLGDPGGQDPAAPTLLCGGGGLGSSGPSLFLPREVISPPIRYWSLSTGLLQRKGVKAVGLIPLAVDADGTAEVDAAPNFASPSRSSRSSWDAWDVAHAEHQLLLEEARGVDDGSLRRDRLHNPVPGRIYLDSASFGGGCCCTQVTFLCPSISDARYLYDQLLVIAPFFLALTASSPFWRGRVAAVDTRVAAFAETCDDRTEEETAANIPRGSRAFTSPQLFIAQSGPLDGRESELNDVPAALHCPSLERLRSAGVDERLARHVAHLFVRDPLTVFKENLFPNNEEVGHHFENIHSTIWGTVRFKPPPAREGCNPGGRIGWRVELRTPESQPTDFENAAVIAVARVLAELILRERWDLYIPISKVEENLERCSRVAAVERQRLYFRGDFLGNTDGNGNNSNNNTNNSSSRSNSSNNNDNINSNINSNDHSNLVELRLKDILFGDSGRGILARCESFMLAEKALGKCSKSTADRFTSYVELFRRRCEGCLPTPAAWLRRRLAAHPCYQKGSNHVPWEFVRDVASLFAQDGLPPTDLLGEFCEAQALSPDDPEMLMTSEKTTKMTPEMPMTPEKTTTTINGTTTIITTPTTTPTTTPPTTPKSKTRSLLLCS</sequence>
<evidence type="ECO:0000256" key="10">
    <source>
        <dbReference type="RuleBase" id="RU367135"/>
    </source>
</evidence>
<evidence type="ECO:0000256" key="6">
    <source>
        <dbReference type="ARBA" id="ARBA00022741"/>
    </source>
</evidence>
<evidence type="ECO:0000256" key="2">
    <source>
        <dbReference type="ARBA" id="ARBA00008100"/>
    </source>
</evidence>
<dbReference type="InterPro" id="IPR014746">
    <property type="entry name" value="Gln_synth/guanido_kin_cat_dom"/>
</dbReference>
<feature type="region of interest" description="Disordered" evidence="11">
    <location>
        <begin position="557"/>
        <end position="588"/>
    </location>
</feature>
<dbReference type="InterPro" id="IPR004308">
    <property type="entry name" value="GCS"/>
</dbReference>
<keyword evidence="13" id="KW-1185">Reference proteome</keyword>
<dbReference type="GO" id="GO:0004357">
    <property type="term" value="F:glutamate-cysteine ligase activity"/>
    <property type="evidence" value="ECO:0007669"/>
    <property type="project" value="UniProtKB-UniRule"/>
</dbReference>
<dbReference type="GO" id="GO:0006750">
    <property type="term" value="P:glutathione biosynthetic process"/>
    <property type="evidence" value="ECO:0007669"/>
    <property type="project" value="UniProtKB-UniRule"/>
</dbReference>
<dbReference type="GO" id="GO:0005524">
    <property type="term" value="F:ATP binding"/>
    <property type="evidence" value="ECO:0007669"/>
    <property type="project" value="UniProtKB-UniRule"/>
</dbReference>
<feature type="region of interest" description="Disordered" evidence="11">
    <location>
        <begin position="744"/>
        <end position="773"/>
    </location>
</feature>
<evidence type="ECO:0000256" key="3">
    <source>
        <dbReference type="ARBA" id="ARBA00012220"/>
    </source>
</evidence>
<dbReference type="Proteomes" id="UP000654075">
    <property type="component" value="Unassembled WGS sequence"/>
</dbReference>
<evidence type="ECO:0000313" key="13">
    <source>
        <dbReference type="Proteomes" id="UP000654075"/>
    </source>
</evidence>
<reference evidence="12" key="1">
    <citation type="submission" date="2021-02" db="EMBL/GenBank/DDBJ databases">
        <authorList>
            <person name="Dougan E. K."/>
            <person name="Rhodes N."/>
            <person name="Thang M."/>
            <person name="Chan C."/>
        </authorList>
    </citation>
    <scope>NUCLEOTIDE SEQUENCE</scope>
</reference>
<keyword evidence="7 10" id="KW-0067">ATP-binding</keyword>
<comment type="pathway">
    <text evidence="1 10">Sulfur metabolism; glutathione biosynthesis; glutathione from L-cysteine and L-glutamate: step 1/2.</text>
</comment>
<evidence type="ECO:0000256" key="7">
    <source>
        <dbReference type="ARBA" id="ARBA00022840"/>
    </source>
</evidence>
<gene>
    <name evidence="12" type="ORF">PGLA1383_LOCUS51611</name>
</gene>
<comment type="caution">
    <text evidence="12">The sequence shown here is derived from an EMBL/GenBank/DDBJ whole genome shotgun (WGS) entry which is preliminary data.</text>
</comment>